<evidence type="ECO:0000259" key="2">
    <source>
        <dbReference type="Pfam" id="PF03629"/>
    </source>
</evidence>
<dbReference type="Proteomes" id="UP000681290">
    <property type="component" value="Unassembled WGS sequence"/>
</dbReference>
<evidence type="ECO:0000313" key="4">
    <source>
        <dbReference type="Proteomes" id="UP000681290"/>
    </source>
</evidence>
<dbReference type="Gene3D" id="2.60.120.260">
    <property type="entry name" value="Galactose-binding domain-like"/>
    <property type="match status" value="1"/>
</dbReference>
<dbReference type="InterPro" id="IPR005181">
    <property type="entry name" value="SASA"/>
</dbReference>
<reference evidence="3 4" key="1">
    <citation type="submission" date="2021-03" db="EMBL/GenBank/DDBJ databases">
        <title>Antimicrobial resistance genes in bacteria isolated from Japanese honey, and their potential for conferring macrolide and lincosamide resistance in the American foulbrood pathogen Paenibacillus larvae.</title>
        <authorList>
            <person name="Okamoto M."/>
            <person name="Kumagai M."/>
            <person name="Kanamori H."/>
            <person name="Takamatsu D."/>
        </authorList>
    </citation>
    <scope>NUCLEOTIDE SEQUENCE [LARGE SCALE GENOMIC DNA]</scope>
    <source>
        <strain evidence="3 4">J15TS10</strain>
    </source>
</reference>
<dbReference type="InterPro" id="IPR039329">
    <property type="entry name" value="SIAE"/>
</dbReference>
<dbReference type="Pfam" id="PF03629">
    <property type="entry name" value="SASA"/>
    <property type="match status" value="2"/>
</dbReference>
<evidence type="ECO:0000256" key="1">
    <source>
        <dbReference type="ARBA" id="ARBA00022801"/>
    </source>
</evidence>
<organism evidence="3 4">
    <name type="scientific">Paenibacillus woosongensis</name>
    <dbReference type="NCBI Taxonomy" id="307580"/>
    <lineage>
        <taxon>Bacteria</taxon>
        <taxon>Bacillati</taxon>
        <taxon>Bacillota</taxon>
        <taxon>Bacilli</taxon>
        <taxon>Bacillales</taxon>
        <taxon>Paenibacillaceae</taxon>
        <taxon>Paenibacillus</taxon>
    </lineage>
</organism>
<comment type="caution">
    <text evidence="3">The sequence shown here is derived from an EMBL/GenBank/DDBJ whole genome shotgun (WGS) entry which is preliminary data.</text>
</comment>
<proteinExistence type="predicted"/>
<dbReference type="InterPro" id="IPR036514">
    <property type="entry name" value="SGNH_hydro_sf"/>
</dbReference>
<sequence>MAMIDSPMEGEQSGMKLHSMLSDGMVLQRAAHVPIWGTAGTGEEIRVSFLGKTYSTAADVSGHWRVELEKLEPGGPYEMTIWSSQAELVVRDILIGDVWVLGGQSNMELPVRRTLDLLAEEVASVNLPQIRQFAVPQTYNFQAPRLELPGGRWIAAALEDVLHFSAVGFFSARELYEKYQVPIGLVQTAVGGTPIEAWMSEETLREVGGYEAVLEQCKDDGYVKETMRKDEERSRLWYSHLNDTDLGLQEGWFNAVCDTADWELTEVPGSWSGSRLEPLRGAVWFRKEIDVPASMLEGEVMLKLGTIVDADDTYINGVSVGSTGYRYPPRRYPVPQGLLKPGRNTIAVRVVSNENTGAFVPDMPYKLVGSGQELDLRGMWQYRVGTSIEALEPSTFFQYKPSGVYNSMIAPLREYPVKGILWYQGESNTGQPAGYRKLFAALVRDWRRNWGSADLPFIYVQLANFGEEGDAQVNWAELREEQRRSLEVPNTAMAVTIDVGEYNDLHPQDKKTVGQRLALCARKLAYGEEHLVHSGPMYTRMEQREGAIVLHFDHAGSGLIAGGGSGGLRGFAVSGPDGRFFPAQAVISGSTVIVRHEGTSQPVHARYAWANNPAGANLYNREGLPASPFSTIGWD</sequence>
<keyword evidence="4" id="KW-1185">Reference proteome</keyword>
<dbReference type="PANTHER" id="PTHR22901">
    <property type="entry name" value="SIALATE O-ACETYLESTERASE"/>
    <property type="match status" value="1"/>
</dbReference>
<gene>
    <name evidence="3" type="ORF">J15TS10_20840</name>
</gene>
<dbReference type="PANTHER" id="PTHR22901:SF0">
    <property type="entry name" value="SIALATE O-ACETYLESTERASE"/>
    <property type="match status" value="1"/>
</dbReference>
<dbReference type="Gene3D" id="3.40.50.1110">
    <property type="entry name" value="SGNH hydrolase"/>
    <property type="match status" value="1"/>
</dbReference>
<evidence type="ECO:0000313" key="3">
    <source>
        <dbReference type="EMBL" id="GIP58270.1"/>
    </source>
</evidence>
<feature type="domain" description="Sialate O-acetylesterase" evidence="2">
    <location>
        <begin position="385"/>
        <end position="518"/>
    </location>
</feature>
<dbReference type="SUPFAM" id="SSF52266">
    <property type="entry name" value="SGNH hydrolase"/>
    <property type="match status" value="1"/>
</dbReference>
<dbReference type="SUPFAM" id="SSF49785">
    <property type="entry name" value="Galactose-binding domain-like"/>
    <property type="match status" value="1"/>
</dbReference>
<accession>A0ABQ4MSA6</accession>
<keyword evidence="1" id="KW-0378">Hydrolase</keyword>
<feature type="domain" description="Sialate O-acetylesterase" evidence="2">
    <location>
        <begin position="97"/>
        <end position="219"/>
    </location>
</feature>
<name>A0ABQ4MSA6_9BACL</name>
<dbReference type="EMBL" id="BOSM01000003">
    <property type="protein sequence ID" value="GIP58270.1"/>
    <property type="molecule type" value="Genomic_DNA"/>
</dbReference>
<protein>
    <submittedName>
        <fullName evidence="3">9-O-acetylesterase</fullName>
    </submittedName>
</protein>
<dbReference type="InterPro" id="IPR008979">
    <property type="entry name" value="Galactose-bd-like_sf"/>
</dbReference>